<sequence>MHQQRRVRAGAAVLTGGLLLASAACRGQVGDTTADPPPPAGANSPAASTQSSASAAAASAAEPEAAPAGAGTGGAGSLSISITSPVTIAGHVSTPVSCQTGARRYVESATGATGGATVTQSVRVAAYSGPGTYPALVTVSVLAADSERYAVEAAPASVTITQTGGSVDFSAATAAGRSLSGSISWACSAN</sequence>
<dbReference type="RefSeq" id="WP_071087736.1">
    <property type="nucleotide sequence ID" value="NZ_MBLM01000137.1"/>
</dbReference>
<dbReference type="EMBL" id="MBLM01000137">
    <property type="protein sequence ID" value="OHV32741.1"/>
    <property type="molecule type" value="Genomic_DNA"/>
</dbReference>
<comment type="caution">
    <text evidence="3">The sequence shown here is derived from an EMBL/GenBank/DDBJ whole genome shotgun (WGS) entry which is preliminary data.</text>
</comment>
<evidence type="ECO:0008006" key="5">
    <source>
        <dbReference type="Google" id="ProtNLM"/>
    </source>
</evidence>
<proteinExistence type="predicted"/>
<evidence type="ECO:0000313" key="3">
    <source>
        <dbReference type="EMBL" id="OHV32741.1"/>
    </source>
</evidence>
<feature type="compositionally biased region" description="Low complexity" evidence="1">
    <location>
        <begin position="41"/>
        <end position="69"/>
    </location>
</feature>
<dbReference type="PROSITE" id="PS51257">
    <property type="entry name" value="PROKAR_LIPOPROTEIN"/>
    <property type="match status" value="1"/>
</dbReference>
<organism evidence="3 4">
    <name type="scientific">Parafrankia colletiae</name>
    <dbReference type="NCBI Taxonomy" id="573497"/>
    <lineage>
        <taxon>Bacteria</taxon>
        <taxon>Bacillati</taxon>
        <taxon>Actinomycetota</taxon>
        <taxon>Actinomycetes</taxon>
        <taxon>Frankiales</taxon>
        <taxon>Frankiaceae</taxon>
        <taxon>Parafrankia</taxon>
    </lineage>
</organism>
<dbReference type="AlphaFoldDB" id="A0A1S1QH26"/>
<dbReference type="OrthoDB" id="3216698at2"/>
<evidence type="ECO:0000256" key="2">
    <source>
        <dbReference type="SAM" id="SignalP"/>
    </source>
</evidence>
<keyword evidence="4" id="KW-1185">Reference proteome</keyword>
<feature type="chain" id="PRO_5039596346" description="Ig-like domain-containing protein" evidence="2">
    <location>
        <begin position="27"/>
        <end position="190"/>
    </location>
</feature>
<accession>A0A1S1QH26</accession>
<name>A0A1S1QH26_9ACTN</name>
<gene>
    <name evidence="3" type="ORF">CC117_24535</name>
</gene>
<evidence type="ECO:0000313" key="4">
    <source>
        <dbReference type="Proteomes" id="UP000179627"/>
    </source>
</evidence>
<keyword evidence="2" id="KW-0732">Signal</keyword>
<protein>
    <recommendedName>
        <fullName evidence="5">Ig-like domain-containing protein</fullName>
    </recommendedName>
</protein>
<dbReference type="Proteomes" id="UP000179627">
    <property type="component" value="Unassembled WGS sequence"/>
</dbReference>
<feature type="region of interest" description="Disordered" evidence="1">
    <location>
        <begin position="29"/>
        <end position="74"/>
    </location>
</feature>
<reference evidence="4" key="1">
    <citation type="submission" date="2016-07" db="EMBL/GenBank/DDBJ databases">
        <title>Sequence Frankia sp. strain CcI1.17.</title>
        <authorList>
            <person name="Ghodhbane-Gtari F."/>
            <person name="Swanson E."/>
            <person name="Gueddou A."/>
            <person name="Morris K."/>
            <person name="Hezbri K."/>
            <person name="Ktari A."/>
            <person name="Nouioui I."/>
            <person name="Abebe-Akele F."/>
            <person name="Simpson S."/>
            <person name="Thomas K."/>
            <person name="Gtari M."/>
            <person name="Tisa L.S."/>
            <person name="Hurst S."/>
        </authorList>
    </citation>
    <scope>NUCLEOTIDE SEQUENCE [LARGE SCALE GENOMIC DNA]</scope>
    <source>
        <strain evidence="4">Cc1.17</strain>
    </source>
</reference>
<feature type="signal peptide" evidence="2">
    <location>
        <begin position="1"/>
        <end position="26"/>
    </location>
</feature>
<evidence type="ECO:0000256" key="1">
    <source>
        <dbReference type="SAM" id="MobiDB-lite"/>
    </source>
</evidence>